<evidence type="ECO:0000256" key="9">
    <source>
        <dbReference type="ARBA" id="ARBA00023239"/>
    </source>
</evidence>
<reference evidence="16 17" key="1">
    <citation type="submission" date="2017-06" db="EMBL/GenBank/DDBJ databases">
        <title>the draft geome sequence of Illustriluteabacillus marina B3227.</title>
        <authorList>
            <person name="He R.-H."/>
            <person name="Du Z.-J."/>
        </authorList>
    </citation>
    <scope>NUCLEOTIDE SEQUENCE [LARGE SCALE GENOMIC DNA]</scope>
    <source>
        <strain evidence="16 17">B3227</strain>
    </source>
</reference>
<evidence type="ECO:0000313" key="17">
    <source>
        <dbReference type="Proteomes" id="UP000243524"/>
    </source>
</evidence>
<dbReference type="InterPro" id="IPR020625">
    <property type="entry name" value="Schiff_base-form_aldolases_AS"/>
</dbReference>
<dbReference type="PROSITE" id="PS00665">
    <property type="entry name" value="DHDPS_1"/>
    <property type="match status" value="1"/>
</dbReference>
<comment type="caution">
    <text evidence="16">The sequence shown here is derived from an EMBL/GenBank/DDBJ whole genome shotgun (WGS) entry which is preliminary data.</text>
</comment>
<dbReference type="CDD" id="cd00950">
    <property type="entry name" value="DHDPS"/>
    <property type="match status" value="1"/>
</dbReference>
<dbReference type="InterPro" id="IPR002220">
    <property type="entry name" value="DapA-like"/>
</dbReference>
<dbReference type="PROSITE" id="PS00666">
    <property type="entry name" value="DHDPS_2"/>
    <property type="match status" value="1"/>
</dbReference>
<feature type="binding site" evidence="12 15">
    <location>
        <position position="204"/>
    </location>
    <ligand>
        <name>pyruvate</name>
        <dbReference type="ChEBI" id="CHEBI:15361"/>
    </ligand>
</feature>
<feature type="site" description="Part of a proton relay during catalysis" evidence="12">
    <location>
        <position position="108"/>
    </location>
</feature>
<proteinExistence type="inferred from homology"/>
<feature type="active site" description="Proton donor/acceptor" evidence="12 14">
    <location>
        <position position="134"/>
    </location>
</feature>
<dbReference type="AlphaFoldDB" id="A0A2I0QR72"/>
<feature type="active site" description="Schiff-base intermediate with substrate" evidence="12 14">
    <location>
        <position position="162"/>
    </location>
</feature>
<dbReference type="PIRSF" id="PIRSF001365">
    <property type="entry name" value="DHDPS"/>
    <property type="match status" value="1"/>
</dbReference>
<evidence type="ECO:0000256" key="2">
    <source>
        <dbReference type="ARBA" id="ARBA00005120"/>
    </source>
</evidence>
<dbReference type="GO" id="GO:0008840">
    <property type="term" value="F:4-hydroxy-tetrahydrodipicolinate synthase activity"/>
    <property type="evidence" value="ECO:0007669"/>
    <property type="project" value="UniProtKB-UniRule"/>
</dbReference>
<keyword evidence="7 12" id="KW-0220">Diaminopimelate biosynthesis</keyword>
<evidence type="ECO:0000256" key="11">
    <source>
        <dbReference type="ARBA" id="ARBA00047836"/>
    </source>
</evidence>
<dbReference type="Proteomes" id="UP000243524">
    <property type="component" value="Unassembled WGS sequence"/>
</dbReference>
<comment type="caution">
    <text evidence="12">Was originally thought to be a dihydrodipicolinate synthase (DHDPS), catalyzing the condensation of (S)-aspartate-beta-semialdehyde [(S)-ASA] and pyruvate to dihydrodipicolinate (DHDP). However, it was shown in E.coli that the product of the enzymatic reaction is not dihydrodipicolinate but in fact (4S)-4-hydroxy-2,3,4,5-tetrahydro-(2S)-dipicolinic acid (HTPA), and that the consecutive dehydration reaction leading to DHDP is not spontaneous but catalyzed by DapB.</text>
</comment>
<dbReference type="PANTHER" id="PTHR12128:SF66">
    <property type="entry name" value="4-HYDROXY-2-OXOGLUTARATE ALDOLASE, MITOCHONDRIAL"/>
    <property type="match status" value="1"/>
</dbReference>
<comment type="subcellular location">
    <subcellularLocation>
        <location evidence="12">Cytoplasm</location>
    </subcellularLocation>
</comment>
<dbReference type="NCBIfam" id="TIGR00674">
    <property type="entry name" value="dapA"/>
    <property type="match status" value="1"/>
</dbReference>
<organism evidence="16 17">
    <name type="scientific">Halalkalibacillus sediminis</name>
    <dbReference type="NCBI Taxonomy" id="2018042"/>
    <lineage>
        <taxon>Bacteria</taxon>
        <taxon>Bacillati</taxon>
        <taxon>Bacillota</taxon>
        <taxon>Bacilli</taxon>
        <taxon>Bacillales</taxon>
        <taxon>Bacillaceae</taxon>
        <taxon>Halalkalibacillus</taxon>
    </lineage>
</organism>
<feature type="site" description="Part of a proton relay during catalysis" evidence="12">
    <location>
        <position position="45"/>
    </location>
</feature>
<keyword evidence="17" id="KW-1185">Reference proteome</keyword>
<dbReference type="UniPathway" id="UPA00034">
    <property type="reaction ID" value="UER00017"/>
</dbReference>
<dbReference type="GO" id="GO:0009089">
    <property type="term" value="P:lysine biosynthetic process via diaminopimelate"/>
    <property type="evidence" value="ECO:0007669"/>
    <property type="project" value="UniProtKB-UniRule"/>
</dbReference>
<evidence type="ECO:0000256" key="15">
    <source>
        <dbReference type="PIRSR" id="PIRSR001365-2"/>
    </source>
</evidence>
<dbReference type="RefSeq" id="WP_101332582.1">
    <property type="nucleotide sequence ID" value="NZ_PJNH01000004.1"/>
</dbReference>
<dbReference type="PRINTS" id="PR00146">
    <property type="entry name" value="DHPICSNTHASE"/>
</dbReference>
<evidence type="ECO:0000256" key="7">
    <source>
        <dbReference type="ARBA" id="ARBA00022915"/>
    </source>
</evidence>
<dbReference type="SMART" id="SM01130">
    <property type="entry name" value="DHDPS"/>
    <property type="match status" value="1"/>
</dbReference>
<dbReference type="SUPFAM" id="SSF51569">
    <property type="entry name" value="Aldolase"/>
    <property type="match status" value="1"/>
</dbReference>
<comment type="pathway">
    <text evidence="2 12">Amino-acid biosynthesis; L-lysine biosynthesis via DAP pathway; (S)-tetrahydrodipicolinate from L-aspartate: step 3/4.</text>
</comment>
<dbReference type="EC" id="4.3.3.7" evidence="4 12"/>
<protein>
    <recommendedName>
        <fullName evidence="4 12">4-hydroxy-tetrahydrodipicolinate synthase</fullName>
        <shortName evidence="12">HTPA synthase</shortName>
        <ecNumber evidence="4 12">4.3.3.7</ecNumber>
    </recommendedName>
</protein>
<sequence length="296" mass="31750">MNFGRVLTAMVTPFDQNGEIDFEATRRLVNHLISNGSDGLVVAGTTGESPTLTHDEKLQLFKFVVAEVNGRVPIIAGTGSNNTKASIELSREAESIGVDAVMLVVPFYNKPSQEGMYQHFLTIAESIELPVMLYNIPGRSVVNMNAETTIRLSRIKNIVSVKESSGDLNQVTEIVNNTPQDFTVYSGEDSLTLPTLAVGGAGIVSVSAHVIGNEMQDMVNRYQKGDVAQASAIHGYILPVMNAIFSAPSPTPVKEALGRIGVPVGSVRLPLIPLNEAERASLFDIIDQHFSQGATG</sequence>
<comment type="similarity">
    <text evidence="3 12 13">Belongs to the DapA family.</text>
</comment>
<evidence type="ECO:0000256" key="14">
    <source>
        <dbReference type="PIRSR" id="PIRSR001365-1"/>
    </source>
</evidence>
<dbReference type="PANTHER" id="PTHR12128">
    <property type="entry name" value="DIHYDRODIPICOLINATE SYNTHASE"/>
    <property type="match status" value="1"/>
</dbReference>
<evidence type="ECO:0000313" key="16">
    <source>
        <dbReference type="EMBL" id="PKR76832.1"/>
    </source>
</evidence>
<dbReference type="InterPro" id="IPR013785">
    <property type="entry name" value="Aldolase_TIM"/>
</dbReference>
<accession>A0A2I0QR72</accession>
<comment type="function">
    <text evidence="1 12">Catalyzes the condensation of (S)-aspartate-beta-semialdehyde [(S)-ASA] and pyruvate to 4-hydroxy-tetrahydrodipicolinate (HTPA).</text>
</comment>
<evidence type="ECO:0000256" key="12">
    <source>
        <dbReference type="HAMAP-Rule" id="MF_00418"/>
    </source>
</evidence>
<evidence type="ECO:0000256" key="10">
    <source>
        <dbReference type="ARBA" id="ARBA00023270"/>
    </source>
</evidence>
<keyword evidence="9 12" id="KW-0456">Lyase</keyword>
<evidence type="ECO:0000256" key="8">
    <source>
        <dbReference type="ARBA" id="ARBA00023154"/>
    </source>
</evidence>
<dbReference type="InterPro" id="IPR005263">
    <property type="entry name" value="DapA"/>
</dbReference>
<dbReference type="Gene3D" id="3.20.20.70">
    <property type="entry name" value="Aldolase class I"/>
    <property type="match status" value="1"/>
</dbReference>
<evidence type="ECO:0000256" key="13">
    <source>
        <dbReference type="PIRNR" id="PIRNR001365"/>
    </source>
</evidence>
<keyword evidence="10 12" id="KW-0704">Schiff base</keyword>
<dbReference type="GO" id="GO:0019877">
    <property type="term" value="P:diaminopimelate biosynthetic process"/>
    <property type="evidence" value="ECO:0007669"/>
    <property type="project" value="UniProtKB-UniRule"/>
</dbReference>
<name>A0A2I0QR72_9BACI</name>
<evidence type="ECO:0000256" key="1">
    <source>
        <dbReference type="ARBA" id="ARBA00003294"/>
    </source>
</evidence>
<keyword evidence="8 12" id="KW-0457">Lysine biosynthesis</keyword>
<comment type="subunit">
    <text evidence="12">Homotetramer; dimer of dimers.</text>
</comment>
<evidence type="ECO:0000256" key="6">
    <source>
        <dbReference type="ARBA" id="ARBA00022605"/>
    </source>
</evidence>
<dbReference type="Pfam" id="PF00701">
    <property type="entry name" value="DHDPS"/>
    <property type="match status" value="1"/>
</dbReference>
<gene>
    <name evidence="12" type="primary">dapA</name>
    <name evidence="16" type="ORF">CEY16_13535</name>
</gene>
<dbReference type="OrthoDB" id="9782828at2"/>
<feature type="binding site" evidence="12 15">
    <location>
        <position position="46"/>
    </location>
    <ligand>
        <name>pyruvate</name>
        <dbReference type="ChEBI" id="CHEBI:15361"/>
    </ligand>
</feature>
<dbReference type="GO" id="GO:0005829">
    <property type="term" value="C:cytosol"/>
    <property type="evidence" value="ECO:0007669"/>
    <property type="project" value="TreeGrafter"/>
</dbReference>
<keyword evidence="5 12" id="KW-0963">Cytoplasm</keyword>
<evidence type="ECO:0000256" key="5">
    <source>
        <dbReference type="ARBA" id="ARBA00022490"/>
    </source>
</evidence>
<dbReference type="HAMAP" id="MF_00418">
    <property type="entry name" value="DapA"/>
    <property type="match status" value="1"/>
</dbReference>
<evidence type="ECO:0000256" key="4">
    <source>
        <dbReference type="ARBA" id="ARBA00012086"/>
    </source>
</evidence>
<comment type="catalytic activity">
    <reaction evidence="11 12">
        <text>L-aspartate 4-semialdehyde + pyruvate = (2S,4S)-4-hydroxy-2,3,4,5-tetrahydrodipicolinate + H2O + H(+)</text>
        <dbReference type="Rhea" id="RHEA:34171"/>
        <dbReference type="ChEBI" id="CHEBI:15361"/>
        <dbReference type="ChEBI" id="CHEBI:15377"/>
        <dbReference type="ChEBI" id="CHEBI:15378"/>
        <dbReference type="ChEBI" id="CHEBI:67139"/>
        <dbReference type="ChEBI" id="CHEBI:537519"/>
        <dbReference type="EC" id="4.3.3.7"/>
    </reaction>
</comment>
<dbReference type="InterPro" id="IPR020624">
    <property type="entry name" value="Schiff_base-form_aldolases_CS"/>
</dbReference>
<keyword evidence="6 12" id="KW-0028">Amino-acid biosynthesis</keyword>
<evidence type="ECO:0000256" key="3">
    <source>
        <dbReference type="ARBA" id="ARBA00007592"/>
    </source>
</evidence>
<dbReference type="EMBL" id="PJNH01000004">
    <property type="protein sequence ID" value="PKR76832.1"/>
    <property type="molecule type" value="Genomic_DNA"/>
</dbReference>